<dbReference type="AlphaFoldDB" id="X7ECZ5"/>
<feature type="domain" description="DUF2241" evidence="1">
    <location>
        <begin position="9"/>
        <end position="69"/>
    </location>
</feature>
<dbReference type="InterPro" id="IPR045865">
    <property type="entry name" value="ACT-like_dom_sf"/>
</dbReference>
<evidence type="ECO:0000313" key="3">
    <source>
        <dbReference type="Proteomes" id="UP000022447"/>
    </source>
</evidence>
<protein>
    <recommendedName>
        <fullName evidence="1">DUF2241 domain-containing protein</fullName>
    </recommendedName>
</protein>
<dbReference type="Gene3D" id="3.30.2130.10">
    <property type="entry name" value="VC0802-like"/>
    <property type="match status" value="1"/>
</dbReference>
<dbReference type="PANTHER" id="PTHR39199:SF1">
    <property type="entry name" value="BLR5128 PROTEIN"/>
    <property type="match status" value="1"/>
</dbReference>
<evidence type="ECO:0000259" key="1">
    <source>
        <dbReference type="Pfam" id="PF10000"/>
    </source>
</evidence>
<dbReference type="OrthoDB" id="517867at2"/>
<reference evidence="2 3" key="1">
    <citation type="submission" date="2014-01" db="EMBL/GenBank/DDBJ databases">
        <title>Roseivivax halodurans JCM 10272 Genome Sequencing.</title>
        <authorList>
            <person name="Lai Q."/>
            <person name="Li G."/>
            <person name="Shao Z."/>
        </authorList>
    </citation>
    <scope>NUCLEOTIDE SEQUENCE [LARGE SCALE GENOMIC DNA]</scope>
    <source>
        <strain evidence="2 3">JCM 10272</strain>
    </source>
</reference>
<proteinExistence type="predicted"/>
<dbReference type="RefSeq" id="WP_037264239.1">
    <property type="nucleotide sequence ID" value="NZ_JALZ01000018.1"/>
</dbReference>
<dbReference type="PANTHER" id="PTHR39199">
    <property type="entry name" value="BLR5128 PROTEIN"/>
    <property type="match status" value="1"/>
</dbReference>
<dbReference type="Proteomes" id="UP000022447">
    <property type="component" value="Unassembled WGS sequence"/>
</dbReference>
<dbReference type="InterPro" id="IPR018717">
    <property type="entry name" value="DUF2241"/>
</dbReference>
<dbReference type="EMBL" id="JALZ01000018">
    <property type="protein sequence ID" value="ETX13755.1"/>
    <property type="molecule type" value="Genomic_DNA"/>
</dbReference>
<dbReference type="Pfam" id="PF10000">
    <property type="entry name" value="ACT_3"/>
    <property type="match status" value="1"/>
</dbReference>
<name>X7ECZ5_9RHOB</name>
<organism evidence="2 3">
    <name type="scientific">Roseivivax halodurans JCM 10272</name>
    <dbReference type="NCBI Taxonomy" id="1449350"/>
    <lineage>
        <taxon>Bacteria</taxon>
        <taxon>Pseudomonadati</taxon>
        <taxon>Pseudomonadota</taxon>
        <taxon>Alphaproteobacteria</taxon>
        <taxon>Rhodobacterales</taxon>
        <taxon>Roseobacteraceae</taxon>
        <taxon>Roseivivax</taxon>
    </lineage>
</organism>
<sequence>MADALRDRDEMLRHLRPELRPGRWVFVVSEDPELAAQARGFFHEDEGLTLIVPEASARDAGLATDLPMRQITLAVESALNGVGLTAAVAEALARYGIPCNVVAAFHHDHIFVPADRAQDALAVLETLQRKADD</sequence>
<accession>X7ECZ5</accession>
<dbReference type="STRING" id="1449350.OCH239_06715"/>
<keyword evidence="3" id="KW-1185">Reference proteome</keyword>
<dbReference type="SUPFAM" id="SSF55021">
    <property type="entry name" value="ACT-like"/>
    <property type="match status" value="2"/>
</dbReference>
<comment type="caution">
    <text evidence="2">The sequence shown here is derived from an EMBL/GenBank/DDBJ whole genome shotgun (WGS) entry which is preliminary data.</text>
</comment>
<gene>
    <name evidence="2" type="ORF">OCH239_06715</name>
</gene>
<evidence type="ECO:0000313" key="2">
    <source>
        <dbReference type="EMBL" id="ETX13755.1"/>
    </source>
</evidence>
<dbReference type="eggNOG" id="COG3602">
    <property type="taxonomic scope" value="Bacteria"/>
</dbReference>